<sequence>MSTWRNFPQFNKTDQQFPIFYVLRPDLTPVPLFPLDELPSWLQFGYWNFNDPWLYTQMAPASSNMIPRLGEYDVFCQNCHCDPDFIYRSVSERSENKLESLASMLYENKSYPGAYGPNSLEKQTSIPLASDFLNSNMPHLNQPPFHTNLQSPFVGMCLVDYRCPQWTFDASRIASAVLPASLRGSQNPTGSESSSRSTLNPQADVFDPPIRSAPITPPTPLTASDSGNVDVFVMSNPSADGIRTNVGPVTPNSPKDGDEPVSSNDLAIGVEQLKKVLGITNDHKAPFPGRRKVRMPRRTRVRSKRRSPFPQRPTKPLRLRAHRELVQKRVVGKKVAFERIDGPRQVNSETKRQQRREKLDKGKKRVEPGSRYWHMMKTPNWRSDAPQ</sequence>
<feature type="region of interest" description="Disordered" evidence="1">
    <location>
        <begin position="182"/>
        <end position="262"/>
    </location>
</feature>
<dbReference type="OrthoDB" id="4185910at2759"/>
<feature type="compositionally biased region" description="Basic residues" evidence="1">
    <location>
        <begin position="295"/>
        <end position="307"/>
    </location>
</feature>
<protein>
    <submittedName>
        <fullName evidence="2">Uncharacterized protein</fullName>
    </submittedName>
</protein>
<feature type="region of interest" description="Disordered" evidence="1">
    <location>
        <begin position="342"/>
        <end position="387"/>
    </location>
</feature>
<keyword evidence="3" id="KW-1185">Reference proteome</keyword>
<dbReference type="STRING" id="1073089.A0A1L9RG85"/>
<name>A0A1L9RG85_ASPWE</name>
<dbReference type="VEuPathDB" id="FungiDB:ASPWEDRAFT_29130"/>
<proteinExistence type="predicted"/>
<feature type="compositionally biased region" description="Polar residues" evidence="1">
    <location>
        <begin position="183"/>
        <end position="201"/>
    </location>
</feature>
<gene>
    <name evidence="2" type="ORF">ASPWEDRAFT_29130</name>
</gene>
<dbReference type="RefSeq" id="XP_040687618.1">
    <property type="nucleotide sequence ID" value="XM_040833233.1"/>
</dbReference>
<evidence type="ECO:0000256" key="1">
    <source>
        <dbReference type="SAM" id="MobiDB-lite"/>
    </source>
</evidence>
<dbReference type="Proteomes" id="UP000184383">
    <property type="component" value="Unassembled WGS sequence"/>
</dbReference>
<evidence type="ECO:0000313" key="3">
    <source>
        <dbReference type="Proteomes" id="UP000184383"/>
    </source>
</evidence>
<organism evidence="2 3">
    <name type="scientific">Aspergillus wentii DTO 134E9</name>
    <dbReference type="NCBI Taxonomy" id="1073089"/>
    <lineage>
        <taxon>Eukaryota</taxon>
        <taxon>Fungi</taxon>
        <taxon>Dikarya</taxon>
        <taxon>Ascomycota</taxon>
        <taxon>Pezizomycotina</taxon>
        <taxon>Eurotiomycetes</taxon>
        <taxon>Eurotiomycetidae</taxon>
        <taxon>Eurotiales</taxon>
        <taxon>Aspergillaceae</taxon>
        <taxon>Aspergillus</taxon>
        <taxon>Aspergillus subgen. Cremei</taxon>
    </lineage>
</organism>
<dbReference type="EMBL" id="KV878213">
    <property type="protein sequence ID" value="OJJ33942.1"/>
    <property type="molecule type" value="Genomic_DNA"/>
</dbReference>
<feature type="compositionally biased region" description="Basic and acidic residues" evidence="1">
    <location>
        <begin position="349"/>
        <end position="368"/>
    </location>
</feature>
<feature type="region of interest" description="Disordered" evidence="1">
    <location>
        <begin position="295"/>
        <end position="314"/>
    </location>
</feature>
<dbReference type="AlphaFoldDB" id="A0A1L9RG85"/>
<accession>A0A1L9RG85</accession>
<evidence type="ECO:0000313" key="2">
    <source>
        <dbReference type="EMBL" id="OJJ33942.1"/>
    </source>
</evidence>
<reference evidence="3" key="1">
    <citation type="journal article" date="2017" name="Genome Biol.">
        <title>Comparative genomics reveals high biological diversity and specific adaptations in the industrially and medically important fungal genus Aspergillus.</title>
        <authorList>
            <person name="de Vries R.P."/>
            <person name="Riley R."/>
            <person name="Wiebenga A."/>
            <person name="Aguilar-Osorio G."/>
            <person name="Amillis S."/>
            <person name="Uchima C.A."/>
            <person name="Anderluh G."/>
            <person name="Asadollahi M."/>
            <person name="Askin M."/>
            <person name="Barry K."/>
            <person name="Battaglia E."/>
            <person name="Bayram O."/>
            <person name="Benocci T."/>
            <person name="Braus-Stromeyer S.A."/>
            <person name="Caldana C."/>
            <person name="Canovas D."/>
            <person name="Cerqueira G.C."/>
            <person name="Chen F."/>
            <person name="Chen W."/>
            <person name="Choi C."/>
            <person name="Clum A."/>
            <person name="Dos Santos R.A."/>
            <person name="Damasio A.R."/>
            <person name="Diallinas G."/>
            <person name="Emri T."/>
            <person name="Fekete E."/>
            <person name="Flipphi M."/>
            <person name="Freyberg S."/>
            <person name="Gallo A."/>
            <person name="Gournas C."/>
            <person name="Habgood R."/>
            <person name="Hainaut M."/>
            <person name="Harispe M.L."/>
            <person name="Henrissat B."/>
            <person name="Hilden K.S."/>
            <person name="Hope R."/>
            <person name="Hossain A."/>
            <person name="Karabika E."/>
            <person name="Karaffa L."/>
            <person name="Karanyi Z."/>
            <person name="Krasevec N."/>
            <person name="Kuo A."/>
            <person name="Kusch H."/>
            <person name="LaButti K."/>
            <person name="Lagendijk E.L."/>
            <person name="Lapidus A."/>
            <person name="Levasseur A."/>
            <person name="Lindquist E."/>
            <person name="Lipzen A."/>
            <person name="Logrieco A.F."/>
            <person name="MacCabe A."/>
            <person name="Maekelae M.R."/>
            <person name="Malavazi I."/>
            <person name="Melin P."/>
            <person name="Meyer V."/>
            <person name="Mielnichuk N."/>
            <person name="Miskei M."/>
            <person name="Molnar A.P."/>
            <person name="Mule G."/>
            <person name="Ngan C.Y."/>
            <person name="Orejas M."/>
            <person name="Orosz E."/>
            <person name="Ouedraogo J.P."/>
            <person name="Overkamp K.M."/>
            <person name="Park H.-S."/>
            <person name="Perrone G."/>
            <person name="Piumi F."/>
            <person name="Punt P.J."/>
            <person name="Ram A.F."/>
            <person name="Ramon A."/>
            <person name="Rauscher S."/>
            <person name="Record E."/>
            <person name="Riano-Pachon D.M."/>
            <person name="Robert V."/>
            <person name="Roehrig J."/>
            <person name="Ruller R."/>
            <person name="Salamov A."/>
            <person name="Salih N.S."/>
            <person name="Samson R.A."/>
            <person name="Sandor E."/>
            <person name="Sanguinetti M."/>
            <person name="Schuetze T."/>
            <person name="Sepcic K."/>
            <person name="Shelest E."/>
            <person name="Sherlock G."/>
            <person name="Sophianopoulou V."/>
            <person name="Squina F.M."/>
            <person name="Sun H."/>
            <person name="Susca A."/>
            <person name="Todd R.B."/>
            <person name="Tsang A."/>
            <person name="Unkles S.E."/>
            <person name="van de Wiele N."/>
            <person name="van Rossen-Uffink D."/>
            <person name="Oliveira J.V."/>
            <person name="Vesth T.C."/>
            <person name="Visser J."/>
            <person name="Yu J.-H."/>
            <person name="Zhou M."/>
            <person name="Andersen M.R."/>
            <person name="Archer D.B."/>
            <person name="Baker S.E."/>
            <person name="Benoit I."/>
            <person name="Brakhage A.A."/>
            <person name="Braus G.H."/>
            <person name="Fischer R."/>
            <person name="Frisvad J.C."/>
            <person name="Goldman G.H."/>
            <person name="Houbraken J."/>
            <person name="Oakley B."/>
            <person name="Pocsi I."/>
            <person name="Scazzocchio C."/>
            <person name="Seiboth B."/>
            <person name="vanKuyk P.A."/>
            <person name="Wortman J."/>
            <person name="Dyer P.S."/>
            <person name="Grigoriev I.V."/>
        </authorList>
    </citation>
    <scope>NUCLEOTIDE SEQUENCE [LARGE SCALE GENOMIC DNA]</scope>
    <source>
        <strain evidence="3">DTO 134E9</strain>
    </source>
</reference>
<dbReference type="GeneID" id="63749081"/>